<evidence type="ECO:0008006" key="7">
    <source>
        <dbReference type="Google" id="ProtNLM"/>
    </source>
</evidence>
<keyword evidence="3" id="KW-0378">Hydrolase</keyword>
<proteinExistence type="predicted"/>
<dbReference type="SUPFAM" id="SSF56784">
    <property type="entry name" value="HAD-like"/>
    <property type="match status" value="1"/>
</dbReference>
<dbReference type="Gene3D" id="3.40.50.1000">
    <property type="entry name" value="HAD superfamily/HAD-like"/>
    <property type="match status" value="1"/>
</dbReference>
<dbReference type="InterPro" id="IPR006549">
    <property type="entry name" value="HAD-SF_hydro_IIIA"/>
</dbReference>
<comment type="cofactor">
    <cofactor evidence="1">
        <name>Mg(2+)</name>
        <dbReference type="ChEBI" id="CHEBI:18420"/>
    </cofactor>
</comment>
<dbReference type="SFLD" id="SFLDS00003">
    <property type="entry name" value="Haloacid_Dehalogenase"/>
    <property type="match status" value="1"/>
</dbReference>
<dbReference type="SFLD" id="SFLDG01135">
    <property type="entry name" value="C1.5.6:_HAD__Beta-PGM__Phospha"/>
    <property type="match status" value="1"/>
</dbReference>
<dbReference type="PRINTS" id="PR00413">
    <property type="entry name" value="HADHALOGNASE"/>
</dbReference>
<keyword evidence="4" id="KW-0460">Magnesium</keyword>
<dbReference type="InterPro" id="IPR023214">
    <property type="entry name" value="HAD_sf"/>
</dbReference>
<dbReference type="SFLD" id="SFLDG01129">
    <property type="entry name" value="C1.5:_HAD__Beta-PGM__Phosphata"/>
    <property type="match status" value="1"/>
</dbReference>
<keyword evidence="2" id="KW-0479">Metal-binding</keyword>
<organism evidence="5 6">
    <name type="scientific">Tumebacillus algifaecis</name>
    <dbReference type="NCBI Taxonomy" id="1214604"/>
    <lineage>
        <taxon>Bacteria</taxon>
        <taxon>Bacillati</taxon>
        <taxon>Bacillota</taxon>
        <taxon>Bacilli</taxon>
        <taxon>Bacillales</taxon>
        <taxon>Alicyclobacillaceae</taxon>
        <taxon>Tumebacillus</taxon>
    </lineage>
</organism>
<dbReference type="OrthoDB" id="9809962at2"/>
<dbReference type="InterPro" id="IPR006439">
    <property type="entry name" value="HAD-SF_hydro_IA"/>
</dbReference>
<dbReference type="GO" id="GO:0046872">
    <property type="term" value="F:metal ion binding"/>
    <property type="evidence" value="ECO:0007669"/>
    <property type="project" value="UniProtKB-KW"/>
</dbReference>
<dbReference type="GO" id="GO:0044281">
    <property type="term" value="P:small molecule metabolic process"/>
    <property type="evidence" value="ECO:0007669"/>
    <property type="project" value="UniProtKB-ARBA"/>
</dbReference>
<dbReference type="NCBIfam" id="TIGR01662">
    <property type="entry name" value="HAD-SF-IIIA"/>
    <property type="match status" value="1"/>
</dbReference>
<accession>A0A223D0N5</accession>
<dbReference type="InterPro" id="IPR041492">
    <property type="entry name" value="HAD_2"/>
</dbReference>
<dbReference type="Proteomes" id="UP000214688">
    <property type="component" value="Chromosome"/>
</dbReference>
<dbReference type="KEGG" id="tab:CIG75_09370"/>
<dbReference type="NCBIfam" id="TIGR01509">
    <property type="entry name" value="HAD-SF-IA-v3"/>
    <property type="match status" value="1"/>
</dbReference>
<dbReference type="RefSeq" id="WP_094236419.1">
    <property type="nucleotide sequence ID" value="NZ_CP022657.1"/>
</dbReference>
<dbReference type="Pfam" id="PF13419">
    <property type="entry name" value="HAD_2"/>
    <property type="match status" value="1"/>
</dbReference>
<dbReference type="AlphaFoldDB" id="A0A223D0N5"/>
<dbReference type="PANTHER" id="PTHR46470">
    <property type="entry name" value="N-ACYLNEURAMINATE-9-PHOSPHATASE"/>
    <property type="match status" value="1"/>
</dbReference>
<evidence type="ECO:0000256" key="2">
    <source>
        <dbReference type="ARBA" id="ARBA00022723"/>
    </source>
</evidence>
<dbReference type="Gene3D" id="1.20.120.710">
    <property type="entry name" value="Haloacid dehalogenase hydrolase-like domain"/>
    <property type="match status" value="1"/>
</dbReference>
<gene>
    <name evidence="5" type="ORF">CIG75_09370</name>
</gene>
<evidence type="ECO:0000256" key="3">
    <source>
        <dbReference type="ARBA" id="ARBA00022801"/>
    </source>
</evidence>
<dbReference type="NCBIfam" id="TIGR01549">
    <property type="entry name" value="HAD-SF-IA-v1"/>
    <property type="match status" value="1"/>
</dbReference>
<evidence type="ECO:0000313" key="5">
    <source>
        <dbReference type="EMBL" id="ASS75170.1"/>
    </source>
</evidence>
<dbReference type="PANTHER" id="PTHR46470:SF2">
    <property type="entry name" value="GLYCERALDEHYDE 3-PHOSPHATE PHOSPHATASE"/>
    <property type="match status" value="1"/>
</dbReference>
<dbReference type="GO" id="GO:0016791">
    <property type="term" value="F:phosphatase activity"/>
    <property type="evidence" value="ECO:0007669"/>
    <property type="project" value="TreeGrafter"/>
</dbReference>
<name>A0A223D0N5_9BACL</name>
<keyword evidence="6" id="KW-1185">Reference proteome</keyword>
<evidence type="ECO:0000256" key="4">
    <source>
        <dbReference type="ARBA" id="ARBA00022842"/>
    </source>
</evidence>
<evidence type="ECO:0000313" key="6">
    <source>
        <dbReference type="Proteomes" id="UP000214688"/>
    </source>
</evidence>
<sequence length="220" mass="25730">MIQGILFDLDETLLDRTASLNRFLHEQHTRYQTHFQEIPFVTFQSRFHSLDEKGYVHKRVVYQKLLAEWQIKGLTFEELLEDYQQGFRHHVSGFDNWRAVLTELRQRSYRLGIITNGETEFQQRNMDAMMLPELVDTILISQHENLRKPDPQIFERAAERLGVAPADCLFVGDHPANDIAGARNAGMRTVWFANSFAWPDDLPRADHEIDSLNELFDILS</sequence>
<dbReference type="EMBL" id="CP022657">
    <property type="protein sequence ID" value="ASS75170.1"/>
    <property type="molecule type" value="Genomic_DNA"/>
</dbReference>
<dbReference type="InterPro" id="IPR036412">
    <property type="entry name" value="HAD-like_sf"/>
</dbReference>
<dbReference type="InterPro" id="IPR051400">
    <property type="entry name" value="HAD-like_hydrolase"/>
</dbReference>
<reference evidence="5 6" key="1">
    <citation type="journal article" date="2015" name="Int. J. Syst. Evol. Microbiol.">
        <title>Tumebacillus algifaecis sp. nov., isolated from decomposing algal scum.</title>
        <authorList>
            <person name="Wu Y.F."/>
            <person name="Zhang B."/>
            <person name="Xing P."/>
            <person name="Wu Q.L."/>
            <person name="Liu S.J."/>
        </authorList>
    </citation>
    <scope>NUCLEOTIDE SEQUENCE [LARGE SCALE GENOMIC DNA]</scope>
    <source>
        <strain evidence="5 6">THMBR28</strain>
    </source>
</reference>
<protein>
    <recommendedName>
        <fullName evidence="7">HAD family hydrolase</fullName>
    </recommendedName>
</protein>
<evidence type="ECO:0000256" key="1">
    <source>
        <dbReference type="ARBA" id="ARBA00001946"/>
    </source>
</evidence>